<feature type="region of interest" description="Disordered" evidence="1">
    <location>
        <begin position="187"/>
        <end position="212"/>
    </location>
</feature>
<protein>
    <submittedName>
        <fullName evidence="2">Uncharacterized protein</fullName>
    </submittedName>
</protein>
<evidence type="ECO:0000256" key="1">
    <source>
        <dbReference type="SAM" id="MobiDB-lite"/>
    </source>
</evidence>
<dbReference type="RefSeq" id="WP_010034169.1">
    <property type="nucleotide sequence ID" value="NZ_CP025958.1"/>
</dbReference>
<sequence>MLFGADVAAAWPSPPPARRLAYEMAIAYGYLARLFESWPPGPDEPWLGLVRGPVRLPDGTERPGTRRLVGAVLAVACVLVAQRSGVWVAAKREIGPAYRATVGGRAADVVDVVYNRCRIAWGYAVPTGRAEQLELQQICTGALSFLTSFEATYREFLHSERNAPDAARAHFAAERLTSLAAAPGAVFSGVPPEAGNPPLGQGGREFGQGERE</sequence>
<gene>
    <name evidence="2" type="ORF">C1280_26230</name>
</gene>
<dbReference type="AlphaFoldDB" id="A0A2Z3HB24"/>
<dbReference type="Proteomes" id="UP000245802">
    <property type="component" value="Chromosome"/>
</dbReference>
<proteinExistence type="predicted"/>
<reference evidence="2 3" key="1">
    <citation type="submission" date="2018-01" db="EMBL/GenBank/DDBJ databases">
        <title>G. obscuriglobus.</title>
        <authorList>
            <person name="Franke J."/>
            <person name="Blomberg W."/>
            <person name="Selmecki A."/>
        </authorList>
    </citation>
    <scope>NUCLEOTIDE SEQUENCE [LARGE SCALE GENOMIC DNA]</scope>
    <source>
        <strain evidence="2 3">DSM 5831</strain>
    </source>
</reference>
<organism evidence="2 3">
    <name type="scientific">Gemmata obscuriglobus</name>
    <dbReference type="NCBI Taxonomy" id="114"/>
    <lineage>
        <taxon>Bacteria</taxon>
        <taxon>Pseudomonadati</taxon>
        <taxon>Planctomycetota</taxon>
        <taxon>Planctomycetia</taxon>
        <taxon>Gemmatales</taxon>
        <taxon>Gemmataceae</taxon>
        <taxon>Gemmata</taxon>
    </lineage>
</organism>
<dbReference type="KEGG" id="gog:C1280_26230"/>
<accession>A0A2Z3HB24</accession>
<name>A0A2Z3HB24_9BACT</name>
<dbReference type="EMBL" id="CP025958">
    <property type="protein sequence ID" value="AWM40155.1"/>
    <property type="molecule type" value="Genomic_DNA"/>
</dbReference>
<evidence type="ECO:0000313" key="2">
    <source>
        <dbReference type="EMBL" id="AWM40155.1"/>
    </source>
</evidence>
<evidence type="ECO:0000313" key="3">
    <source>
        <dbReference type="Proteomes" id="UP000245802"/>
    </source>
</evidence>
<keyword evidence="3" id="KW-1185">Reference proteome</keyword>